<sequence length="71" mass="8137">MTLDLSRKQKAIILNMLDGQLRKNNLLVDKIFVGNATTYDRQQVLKFVESLDCLGHDTLHDEVIAFANEYV</sequence>
<accession>A0AB38A126</accession>
<name>A0AB38A126_9LACT</name>
<gene>
    <name evidence="1" type="ORF">SAMN04488525_103477</name>
</gene>
<proteinExistence type="predicted"/>
<reference evidence="1 2" key="1">
    <citation type="submission" date="2016-10" db="EMBL/GenBank/DDBJ databases">
        <authorList>
            <person name="Varghese N."/>
            <person name="Submissions S."/>
        </authorList>
    </citation>
    <scope>NUCLEOTIDE SEQUENCE [LARGE SCALE GENOMIC DNA]</scope>
    <source>
        <strain evidence="1 2">DSM 14526</strain>
    </source>
</reference>
<evidence type="ECO:0000313" key="2">
    <source>
        <dbReference type="Proteomes" id="UP000199042"/>
    </source>
</evidence>
<dbReference type="RefSeq" id="WP_086985928.1">
    <property type="nucleotide sequence ID" value="NZ_FJNA01000001.1"/>
</dbReference>
<keyword evidence="2" id="KW-1185">Reference proteome</keyword>
<dbReference type="AlphaFoldDB" id="A0AB38A126"/>
<evidence type="ECO:0000313" key="1">
    <source>
        <dbReference type="EMBL" id="SEA56914.1"/>
    </source>
</evidence>
<organism evidence="1 2">
    <name type="scientific">Trichococcus collinsii</name>
    <dbReference type="NCBI Taxonomy" id="157076"/>
    <lineage>
        <taxon>Bacteria</taxon>
        <taxon>Bacillati</taxon>
        <taxon>Bacillota</taxon>
        <taxon>Bacilli</taxon>
        <taxon>Lactobacillales</taxon>
        <taxon>Carnobacteriaceae</taxon>
        <taxon>Trichococcus</taxon>
    </lineage>
</organism>
<comment type="caution">
    <text evidence="1">The sequence shown here is derived from an EMBL/GenBank/DDBJ whole genome shotgun (WGS) entry which is preliminary data.</text>
</comment>
<dbReference type="Proteomes" id="UP000199042">
    <property type="component" value="Unassembled WGS sequence"/>
</dbReference>
<protein>
    <submittedName>
        <fullName evidence="1">Uncharacterized protein</fullName>
    </submittedName>
</protein>
<dbReference type="EMBL" id="FNQH01000003">
    <property type="protein sequence ID" value="SEA56914.1"/>
    <property type="molecule type" value="Genomic_DNA"/>
</dbReference>